<sequence length="223" mass="24333">MSDGELKVSDGVQSEAVHDLIRALPPFYAKDETSGNFQLLDVVGKGIDRLDFDIERVDKAMTLQEAEKAASIDRIADVVGVSRRTGESIEKYRMRTLLAFQSLTAEGTIPDMFISFASILRGDESEFWYQDWEALYDEDSTFAFLVPIDRVEDSVLEPTDIPEIAAMLAPAAKTVEVQYNGSLRPVSAADYEAGNYDAEGGFGTLDENGDPAPSGGTFGGLIQ</sequence>
<dbReference type="RefSeq" id="WP_204747630.1">
    <property type="nucleotide sequence ID" value="NZ_CP069188.1"/>
</dbReference>
<evidence type="ECO:0000313" key="1">
    <source>
        <dbReference type="EMBL" id="QRV15013.1"/>
    </source>
</evidence>
<dbReference type="OrthoDB" id="346417at2157"/>
<dbReference type="AlphaFoldDB" id="A0A8T8E0H0"/>
<protein>
    <submittedName>
        <fullName evidence="1">Uncharacterized protein</fullName>
    </submittedName>
</protein>
<evidence type="ECO:0000313" key="2">
    <source>
        <dbReference type="Proteomes" id="UP000637819"/>
    </source>
</evidence>
<reference evidence="1 2" key="1">
    <citation type="submission" date="2021-01" db="EMBL/GenBank/DDBJ databases">
        <title>Genome Sequence and Methylation Pattern of Haloterrigena salifodinae BOL5-1, An Extremely Halophilic Archaeon from a Bolivian Salt Mine.</title>
        <authorList>
            <person name="DasSarma P."/>
            <person name="Anton B.P."/>
            <person name="DasSarma S.L."/>
            <person name="von Ehrenheim H.A.L."/>
            <person name="Martinez F.L."/>
            <person name="Guzman D."/>
            <person name="Roberts R.J."/>
            <person name="DasSarma S."/>
        </authorList>
    </citation>
    <scope>NUCLEOTIDE SEQUENCE [LARGE SCALE GENOMIC DNA]</scope>
    <source>
        <strain evidence="1 2">BOL5-1</strain>
    </source>
</reference>
<keyword evidence="2" id="KW-1185">Reference proteome</keyword>
<accession>A0A8T8E0H0</accession>
<gene>
    <name evidence="1" type="ORF">JMJ58_19215</name>
</gene>
<dbReference type="Proteomes" id="UP000637819">
    <property type="component" value="Chromosome"/>
</dbReference>
<dbReference type="GeneID" id="62877301"/>
<dbReference type="EMBL" id="CP069188">
    <property type="protein sequence ID" value="QRV15013.1"/>
    <property type="molecule type" value="Genomic_DNA"/>
</dbReference>
<name>A0A8T8E0H0_9EURY</name>
<organism evidence="1 2">
    <name type="scientific">Haloterrigena salifodinae</name>
    <dbReference type="NCBI Taxonomy" id="2675099"/>
    <lineage>
        <taxon>Archaea</taxon>
        <taxon>Methanobacteriati</taxon>
        <taxon>Methanobacteriota</taxon>
        <taxon>Stenosarchaea group</taxon>
        <taxon>Halobacteria</taxon>
        <taxon>Halobacteriales</taxon>
        <taxon>Natrialbaceae</taxon>
        <taxon>Haloterrigena</taxon>
    </lineage>
</organism>
<proteinExistence type="predicted"/>
<dbReference type="KEGG" id="hsal:JMJ58_19215"/>